<dbReference type="KEGG" id="dtr:RSDT_1027"/>
<protein>
    <submittedName>
        <fullName evidence="11">Undecaprenyl-phosphate galactose phosphotransferase</fullName>
    </submittedName>
</protein>
<dbReference type="NCBIfam" id="TIGR03022">
    <property type="entry name" value="WbaP_sugtrans"/>
    <property type="match status" value="1"/>
</dbReference>
<keyword evidence="4" id="KW-1003">Cell membrane</keyword>
<evidence type="ECO:0000256" key="4">
    <source>
        <dbReference type="ARBA" id="ARBA00022475"/>
    </source>
</evidence>
<dbReference type="GO" id="GO:0016780">
    <property type="term" value="F:phosphotransferase activity, for other substituted phosphate groups"/>
    <property type="evidence" value="ECO:0007669"/>
    <property type="project" value="TreeGrafter"/>
</dbReference>
<evidence type="ECO:0000256" key="2">
    <source>
        <dbReference type="ARBA" id="ARBA00004236"/>
    </source>
</evidence>
<evidence type="ECO:0000256" key="8">
    <source>
        <dbReference type="ARBA" id="ARBA00023136"/>
    </source>
</evidence>
<evidence type="ECO:0000256" key="9">
    <source>
        <dbReference type="SAM" id="Phobius"/>
    </source>
</evidence>
<keyword evidence="8 9" id="KW-0472">Membrane</keyword>
<feature type="domain" description="Bacterial sugar transferase" evidence="10">
    <location>
        <begin position="268"/>
        <end position="459"/>
    </location>
</feature>
<dbReference type="Pfam" id="PF02397">
    <property type="entry name" value="Bac_transf"/>
    <property type="match status" value="1"/>
</dbReference>
<dbReference type="NCBIfam" id="TIGR03025">
    <property type="entry name" value="EPS_sugtrans"/>
    <property type="match status" value="1"/>
</dbReference>
<keyword evidence="6 9" id="KW-0812">Transmembrane</keyword>
<dbReference type="GO" id="GO:0000271">
    <property type="term" value="P:polysaccharide biosynthetic process"/>
    <property type="evidence" value="ECO:0007669"/>
    <property type="project" value="InterPro"/>
</dbReference>
<dbReference type="InterPro" id="IPR003362">
    <property type="entry name" value="Bact_transf"/>
</dbReference>
<feature type="transmembrane region" description="Helical" evidence="9">
    <location>
        <begin position="54"/>
        <end position="73"/>
    </location>
</feature>
<dbReference type="PANTHER" id="PTHR30576">
    <property type="entry name" value="COLANIC BIOSYNTHESIS UDP-GLUCOSE LIPID CARRIER TRANSFERASE"/>
    <property type="match status" value="1"/>
</dbReference>
<feature type="transmembrane region" description="Helical" evidence="9">
    <location>
        <begin position="109"/>
        <end position="126"/>
    </location>
</feature>
<feature type="transmembrane region" description="Helical" evidence="9">
    <location>
        <begin position="85"/>
        <end position="103"/>
    </location>
</feature>
<dbReference type="InterPro" id="IPR017475">
    <property type="entry name" value="EPS_sugar_tfrase"/>
</dbReference>
<sequence length="465" mass="52451">MHPHILVPLFHRAGISPQSLMLCLADLTALLMPATLVFLLRATFGDVNPALYRWVFPMLLLGPLLGVGFGLYQSVSLPPPRELKSLFLLATLLYGLILTVLFLSQTGRIYSRLIIAGSWLITVFALPGMRACCRRLFAARRWWGRPLLIFDHGEIGRGLWHFLKRHPERGLTPVDIFALPDDVRRTRELLSAAAARYPGAVVLIPHMREKTATVDYIKEAGRWFTDILAAPVFCGSTDVHWITICDLGPTAALWIRQNLCDKRRLLIKRCIDLVLCFASLPVLLPLGLILAAAIRLDSAGPMLYRQKRVGLGGKEMQIYKFRTMVTNADTVLLACLASDQALHVEWERDHKMKRDPRVTRVGAFLRKTSLDELPQVINVLAGTMSLVGPRPIVAEEKSKYNDVYKEYCRVRPGITGLWQISGRNDTTYAERVAFDHYYICNWSVWMDLWILGKTVPVALSGYGAY</sequence>
<keyword evidence="5 11" id="KW-0808">Transferase</keyword>
<gene>
    <name evidence="11" type="primary">wbaP</name>
    <name evidence="11" type="ORF">RSDT_1027</name>
</gene>
<feature type="transmembrane region" description="Helical" evidence="9">
    <location>
        <begin position="273"/>
        <end position="294"/>
    </location>
</feature>
<evidence type="ECO:0000313" key="11">
    <source>
        <dbReference type="EMBL" id="BAV92539.1"/>
    </source>
</evidence>
<dbReference type="PANTHER" id="PTHR30576:SF4">
    <property type="entry name" value="UNDECAPRENYL-PHOSPHATE GALACTOSE PHOSPHOTRANSFERASE"/>
    <property type="match status" value="1"/>
</dbReference>
<evidence type="ECO:0000256" key="6">
    <source>
        <dbReference type="ARBA" id="ARBA00022692"/>
    </source>
</evidence>
<comment type="similarity">
    <text evidence="3">Belongs to the bacterial sugar transferase family.</text>
</comment>
<dbReference type="OrthoDB" id="9808602at2"/>
<evidence type="ECO:0000256" key="3">
    <source>
        <dbReference type="ARBA" id="ARBA00006464"/>
    </source>
</evidence>
<accession>A0A1J1E3R0</accession>
<name>A0A1J1E3R0_9BACT</name>
<evidence type="ECO:0000256" key="5">
    <source>
        <dbReference type="ARBA" id="ARBA00022679"/>
    </source>
</evidence>
<feature type="transmembrane region" description="Helical" evidence="9">
    <location>
        <begin position="20"/>
        <end position="42"/>
    </location>
</feature>
<evidence type="ECO:0000256" key="1">
    <source>
        <dbReference type="ARBA" id="ARBA00004141"/>
    </source>
</evidence>
<dbReference type="EMBL" id="AP017368">
    <property type="protein sequence ID" value="BAV92539.1"/>
    <property type="molecule type" value="Genomic_DNA"/>
</dbReference>
<dbReference type="InterPro" id="IPR017472">
    <property type="entry name" value="Undecaprenyl-P_galact_Ptfrase"/>
</dbReference>
<dbReference type="Proteomes" id="UP000242645">
    <property type="component" value="Chromosome"/>
</dbReference>
<comment type="subcellular location">
    <subcellularLocation>
        <location evidence="2">Cell membrane</location>
    </subcellularLocation>
    <subcellularLocation>
        <location evidence="1">Membrane</location>
        <topology evidence="1">Multi-pass membrane protein</topology>
    </subcellularLocation>
</comment>
<evidence type="ECO:0000256" key="7">
    <source>
        <dbReference type="ARBA" id="ARBA00022989"/>
    </source>
</evidence>
<evidence type="ECO:0000259" key="10">
    <source>
        <dbReference type="Pfam" id="PF02397"/>
    </source>
</evidence>
<dbReference type="GO" id="GO:0005886">
    <property type="term" value="C:plasma membrane"/>
    <property type="evidence" value="ECO:0007669"/>
    <property type="project" value="UniProtKB-SubCell"/>
</dbReference>
<keyword evidence="7 9" id="KW-1133">Transmembrane helix</keyword>
<keyword evidence="12" id="KW-1185">Reference proteome</keyword>
<evidence type="ECO:0000313" key="12">
    <source>
        <dbReference type="Proteomes" id="UP000242645"/>
    </source>
</evidence>
<organism evidence="11 12">
    <name type="scientific">Candidatus Desulfovibrio trichonymphae</name>
    <dbReference type="NCBI Taxonomy" id="1725232"/>
    <lineage>
        <taxon>Bacteria</taxon>
        <taxon>Pseudomonadati</taxon>
        <taxon>Thermodesulfobacteriota</taxon>
        <taxon>Desulfovibrionia</taxon>
        <taxon>Desulfovibrionales</taxon>
        <taxon>Desulfovibrionaceae</taxon>
        <taxon>Desulfovibrio</taxon>
    </lineage>
</organism>
<proteinExistence type="inferred from homology"/>
<dbReference type="AlphaFoldDB" id="A0A1J1E3R0"/>
<reference evidence="11 12" key="1">
    <citation type="journal article" date="2017" name="ISME J.">
        <title>Genome of 'Ca. Desulfovibrio trichonymphae', an H2-oxidizing bacterium in a tripartite symbiotic system within a protist cell in the termite gut.</title>
        <authorList>
            <person name="Kuwahara H."/>
            <person name="Yuki M."/>
            <person name="Izawa K."/>
            <person name="Ohkuma M."/>
            <person name="Hongoh Y."/>
        </authorList>
    </citation>
    <scope>NUCLEOTIDE SEQUENCE [LARGE SCALE GENOMIC DNA]</scope>
    <source>
        <strain evidence="11 12">Rs-N31</strain>
    </source>
</reference>